<organism evidence="3 4">
    <name type="scientific">Jiella avicenniae</name>
    <dbReference type="NCBI Taxonomy" id="2907202"/>
    <lineage>
        <taxon>Bacteria</taxon>
        <taxon>Pseudomonadati</taxon>
        <taxon>Pseudomonadota</taxon>
        <taxon>Alphaproteobacteria</taxon>
        <taxon>Hyphomicrobiales</taxon>
        <taxon>Aurantimonadaceae</taxon>
        <taxon>Jiella</taxon>
    </lineage>
</organism>
<feature type="compositionally biased region" description="Low complexity" evidence="1">
    <location>
        <begin position="247"/>
        <end position="267"/>
    </location>
</feature>
<sequence>MQRRALGILLFCLVLLVAIIAGYWDMLESEKLRIAERDGDRPAAREGAIEPTGFSSGSKPAETASGAQGESRDGRPAEAGDETAREVSAADDEAKDDASREPDRAAASPSRAAPERSQENAEATEAASSEAGRPGGGEGAPSDAVAATDSAGADRLAAGKSDRRSGSEGTPSDDHSQGATSEASGADRPATAEAGSQPPSDRSAPPAEASTAAGSEAAPEPVAGEVAEPGQPGAVNDGGRTAGNGGAEAANGAAEAGGSSEPAGAPATQTSDTQAVAALDRPVETPDAAAPQSAKGTPSAPDAPQKATEAASSETGRDRDEAASADGAGPGSPSDAAGAGAAQAAAADAPTFDVLRVEPDGSTLVAGRSTPNSKVTLRDGDETIGSDEAGRDGDFVIVLDRPLAPGDHAIQIESEDEGGATRTSRETAVVSVPQDGRSEDLLAMIEEPGAPSRLIDTPAARAPAIADAGRDKDASPNGAETAADGSTADASNGELAGETAPGTDVGAVAEENGSAEEGAPAKSLEDAGSGETDVAAAPASQDTAPQRSAAGSGGTAGDPAVDNSTEERQASIAAPAPAPAETTSPSAARAPLRVEAVEIDDGKIFIAGSAEPGTRFRVYVDNEAFAAGTADRDGRFVVSSDQQLSVGDHLIRVDQLSGPSEVAARVEVPFFRPEGASLAAVAETGGTSDRKPKGVSAAPQAPESEVPAAEVGQAAPEREASPPAAPVKRAEAVPDRREEPAAASNPPAEAAEAQIAERPAEAGEGSADDASDRAALDGNPATGLVSPPAGDGRSDGDTQLAARMSGDADAPGSSTAPADAPAQADGSSLDRIPAAVGNGDEEDAETASSEASAPANANAGSVTAADVAPPLDPLETLASGAAEGVTEGLAEADGETTRGGRVVASREEGGGREEAGSAGLPGTGEREPTDAGLNAEGGDAAASSSGGEATAEADASEPGADVAGAVMPTAEADRPGDVAAAGKSGRVPVLRQPALAASKSSRVIIRKGDTLWRISRETYGAGRRYTVIYLANGDQIRNPDLIYPGQVFRMPEEQRSEAGDGQAAPSRVE</sequence>
<dbReference type="InterPro" id="IPR052196">
    <property type="entry name" value="Bact_Kbp"/>
</dbReference>
<dbReference type="Proteomes" id="UP001139035">
    <property type="component" value="Unassembled WGS sequence"/>
</dbReference>
<dbReference type="PANTHER" id="PTHR34700:SF4">
    <property type="entry name" value="PHAGE-LIKE ELEMENT PBSX PROTEIN XKDP"/>
    <property type="match status" value="1"/>
</dbReference>
<feature type="region of interest" description="Disordered" evidence="1">
    <location>
        <begin position="360"/>
        <end position="389"/>
    </location>
</feature>
<dbReference type="PROSITE" id="PS51782">
    <property type="entry name" value="LYSM"/>
    <property type="match status" value="1"/>
</dbReference>
<feature type="domain" description="LysM" evidence="2">
    <location>
        <begin position="1001"/>
        <end position="1050"/>
    </location>
</feature>
<dbReference type="Gene3D" id="3.10.350.10">
    <property type="entry name" value="LysM domain"/>
    <property type="match status" value="1"/>
</dbReference>
<feature type="compositionally biased region" description="Low complexity" evidence="1">
    <location>
        <begin position="324"/>
        <end position="348"/>
    </location>
</feature>
<gene>
    <name evidence="3" type="ORF">LZD57_01635</name>
</gene>
<dbReference type="SMART" id="SM00257">
    <property type="entry name" value="LysM"/>
    <property type="match status" value="1"/>
</dbReference>
<feature type="compositionally biased region" description="Basic and acidic residues" evidence="1">
    <location>
        <begin position="728"/>
        <end position="740"/>
    </location>
</feature>
<feature type="compositionally biased region" description="Low complexity" evidence="1">
    <location>
        <begin position="741"/>
        <end position="765"/>
    </location>
</feature>
<dbReference type="PANTHER" id="PTHR34700">
    <property type="entry name" value="POTASSIUM BINDING PROTEIN KBP"/>
    <property type="match status" value="1"/>
</dbReference>
<dbReference type="EMBL" id="JAJUWU010000001">
    <property type="protein sequence ID" value="MCE7026680.1"/>
    <property type="molecule type" value="Genomic_DNA"/>
</dbReference>
<feature type="compositionally biased region" description="Low complexity" evidence="1">
    <location>
        <begin position="120"/>
        <end position="132"/>
    </location>
</feature>
<feature type="compositionally biased region" description="Basic and acidic residues" evidence="1">
    <location>
        <begin position="160"/>
        <end position="176"/>
    </location>
</feature>
<accession>A0A9X1T3W0</accession>
<keyword evidence="4" id="KW-1185">Reference proteome</keyword>
<evidence type="ECO:0000259" key="2">
    <source>
        <dbReference type="PROSITE" id="PS51782"/>
    </source>
</evidence>
<feature type="compositionally biased region" description="Low complexity" evidence="1">
    <location>
        <begin position="936"/>
        <end position="957"/>
    </location>
</feature>
<dbReference type="InterPro" id="IPR018392">
    <property type="entry name" value="LysM"/>
</dbReference>
<reference evidence="3" key="1">
    <citation type="submission" date="2022-01" db="EMBL/GenBank/DDBJ databases">
        <title>Jiella avicenniae sp. nov., a novel endophytic bacterium isolated from bark of Avicennia marina.</title>
        <authorList>
            <person name="Tuo L."/>
        </authorList>
    </citation>
    <scope>NUCLEOTIDE SEQUENCE</scope>
    <source>
        <strain evidence="3">CBK1P-4</strain>
    </source>
</reference>
<feature type="compositionally biased region" description="Basic and acidic residues" evidence="1">
    <location>
        <begin position="904"/>
        <end position="915"/>
    </location>
</feature>
<dbReference type="Pfam" id="PF01476">
    <property type="entry name" value="LysM"/>
    <property type="match status" value="1"/>
</dbReference>
<feature type="compositionally biased region" description="Low complexity" evidence="1">
    <location>
        <begin position="846"/>
        <end position="861"/>
    </location>
</feature>
<dbReference type="Gene3D" id="2.60.40.10">
    <property type="entry name" value="Immunoglobulins"/>
    <property type="match status" value="1"/>
</dbReference>
<dbReference type="InterPro" id="IPR013783">
    <property type="entry name" value="Ig-like_fold"/>
</dbReference>
<protein>
    <submittedName>
        <fullName evidence="3">LysM peptidoglycan-binding domain-containing protein</fullName>
    </submittedName>
</protein>
<feature type="compositionally biased region" description="Basic and acidic residues" evidence="1">
    <location>
        <begin position="38"/>
        <end position="48"/>
    </location>
</feature>
<comment type="caution">
    <text evidence="3">The sequence shown here is derived from an EMBL/GenBank/DDBJ whole genome shotgun (WGS) entry which is preliminary data.</text>
</comment>
<proteinExistence type="predicted"/>
<feature type="compositionally biased region" description="Basic and acidic residues" evidence="1">
    <location>
        <begin position="70"/>
        <end position="85"/>
    </location>
</feature>
<dbReference type="CDD" id="cd00118">
    <property type="entry name" value="LysM"/>
    <property type="match status" value="1"/>
</dbReference>
<feature type="compositionally biased region" description="Low complexity" evidence="1">
    <location>
        <begin position="570"/>
        <end position="591"/>
    </location>
</feature>
<dbReference type="InterPro" id="IPR036779">
    <property type="entry name" value="LysM_dom_sf"/>
</dbReference>
<feature type="region of interest" description="Disordered" evidence="1">
    <location>
        <begin position="681"/>
        <end position="958"/>
    </location>
</feature>
<feature type="region of interest" description="Disordered" evidence="1">
    <location>
        <begin position="406"/>
        <end position="591"/>
    </location>
</feature>
<evidence type="ECO:0000256" key="1">
    <source>
        <dbReference type="SAM" id="MobiDB-lite"/>
    </source>
</evidence>
<feature type="region of interest" description="Disordered" evidence="1">
    <location>
        <begin position="1050"/>
        <end position="1069"/>
    </location>
</feature>
<dbReference type="AlphaFoldDB" id="A0A9X1T3W0"/>
<name>A0A9X1T3W0_9HYPH</name>
<feature type="compositionally biased region" description="Low complexity" evidence="1">
    <location>
        <begin position="203"/>
        <end position="230"/>
    </location>
</feature>
<feature type="region of interest" description="Disordered" evidence="1">
    <location>
        <begin position="38"/>
        <end position="348"/>
    </location>
</feature>
<evidence type="ECO:0000313" key="3">
    <source>
        <dbReference type="EMBL" id="MCE7026680.1"/>
    </source>
</evidence>
<dbReference type="RefSeq" id="WP_233717365.1">
    <property type="nucleotide sequence ID" value="NZ_JAJUWU010000001.1"/>
</dbReference>
<feature type="compositionally biased region" description="Low complexity" evidence="1">
    <location>
        <begin position="455"/>
        <end position="467"/>
    </location>
</feature>
<evidence type="ECO:0000313" key="4">
    <source>
        <dbReference type="Proteomes" id="UP001139035"/>
    </source>
</evidence>